<dbReference type="SUPFAM" id="SSF53335">
    <property type="entry name" value="S-adenosyl-L-methionine-dependent methyltransferases"/>
    <property type="match status" value="1"/>
</dbReference>
<keyword evidence="5 10" id="KW-0808">Transferase</keyword>
<evidence type="ECO:0000256" key="1">
    <source>
        <dbReference type="ARBA" id="ARBA00004496"/>
    </source>
</evidence>
<dbReference type="InterPro" id="IPR059073">
    <property type="entry name" value="TRMT11_N"/>
</dbReference>
<dbReference type="Pfam" id="PF25904">
    <property type="entry name" value="Tmrp11_N"/>
    <property type="match status" value="1"/>
</dbReference>
<keyword evidence="4 10" id="KW-0489">Methyltransferase</keyword>
<evidence type="ECO:0000259" key="12">
    <source>
        <dbReference type="Pfam" id="PF25904"/>
    </source>
</evidence>
<feature type="compositionally biased region" description="Basic and acidic residues" evidence="11">
    <location>
        <begin position="415"/>
        <end position="434"/>
    </location>
</feature>
<evidence type="ECO:0000256" key="6">
    <source>
        <dbReference type="ARBA" id="ARBA00022691"/>
    </source>
</evidence>
<feature type="domain" description="tRNA (guanine(10)-N(2))-methyltransferase TRMT11 N-terminal" evidence="12">
    <location>
        <begin position="3"/>
        <end position="168"/>
    </location>
</feature>
<evidence type="ECO:0000256" key="2">
    <source>
        <dbReference type="ARBA" id="ARBA00022490"/>
    </source>
</evidence>
<dbReference type="PANTHER" id="PTHR13370:SF3">
    <property type="entry name" value="TRNA (GUANINE(10)-N2)-METHYLTRANSFERASE HOMOLOG"/>
    <property type="match status" value="1"/>
</dbReference>
<dbReference type="EC" id="2.1.1.214" evidence="9"/>
<reference evidence="13" key="1">
    <citation type="journal article" date="2020" name="Stud. Mycol.">
        <title>101 Dothideomycetes genomes: a test case for predicting lifestyles and emergence of pathogens.</title>
        <authorList>
            <person name="Haridas S."/>
            <person name="Albert R."/>
            <person name="Binder M."/>
            <person name="Bloem J."/>
            <person name="Labutti K."/>
            <person name="Salamov A."/>
            <person name="Andreopoulos B."/>
            <person name="Baker S."/>
            <person name="Barry K."/>
            <person name="Bills G."/>
            <person name="Bluhm B."/>
            <person name="Cannon C."/>
            <person name="Castanera R."/>
            <person name="Culley D."/>
            <person name="Daum C."/>
            <person name="Ezra D."/>
            <person name="Gonzalez J."/>
            <person name="Henrissat B."/>
            <person name="Kuo A."/>
            <person name="Liang C."/>
            <person name="Lipzen A."/>
            <person name="Lutzoni F."/>
            <person name="Magnuson J."/>
            <person name="Mondo S."/>
            <person name="Nolan M."/>
            <person name="Ohm R."/>
            <person name="Pangilinan J."/>
            <person name="Park H.-J."/>
            <person name="Ramirez L."/>
            <person name="Alfaro M."/>
            <person name="Sun H."/>
            <person name="Tritt A."/>
            <person name="Yoshinaga Y."/>
            <person name="Zwiers L.-H."/>
            <person name="Turgeon B."/>
            <person name="Goodwin S."/>
            <person name="Spatafora J."/>
            <person name="Crous P."/>
            <person name="Grigoriev I."/>
        </authorList>
    </citation>
    <scope>NUCLEOTIDE SEQUENCE</scope>
    <source>
        <strain evidence="13">CBS 183.55</strain>
    </source>
</reference>
<evidence type="ECO:0000313" key="14">
    <source>
        <dbReference type="Proteomes" id="UP000800082"/>
    </source>
</evidence>
<evidence type="ECO:0000256" key="10">
    <source>
        <dbReference type="PROSITE-ProRule" id="PRU00959"/>
    </source>
</evidence>
<dbReference type="GO" id="GO:0005737">
    <property type="term" value="C:cytoplasm"/>
    <property type="evidence" value="ECO:0007669"/>
    <property type="project" value="UniProtKB-SubCell"/>
</dbReference>
<keyword evidence="14" id="KW-1185">Reference proteome</keyword>
<proteinExistence type="inferred from homology"/>
<dbReference type="RefSeq" id="XP_033450916.1">
    <property type="nucleotide sequence ID" value="XM_033595522.1"/>
</dbReference>
<keyword evidence="2" id="KW-0963">Cytoplasm</keyword>
<evidence type="ECO:0000256" key="11">
    <source>
        <dbReference type="SAM" id="MobiDB-lite"/>
    </source>
</evidence>
<dbReference type="PANTHER" id="PTHR13370">
    <property type="entry name" value="RNA METHYLASE-RELATED"/>
    <property type="match status" value="1"/>
</dbReference>
<dbReference type="GO" id="GO:0008033">
    <property type="term" value="P:tRNA processing"/>
    <property type="evidence" value="ECO:0007669"/>
    <property type="project" value="UniProtKB-UniRule"/>
</dbReference>
<dbReference type="Proteomes" id="UP000800082">
    <property type="component" value="Unassembled WGS sequence"/>
</dbReference>
<comment type="subcellular location">
    <subcellularLocation>
        <location evidence="1">Cytoplasm</location>
    </subcellularLocation>
</comment>
<evidence type="ECO:0000256" key="7">
    <source>
        <dbReference type="ARBA" id="ARBA00022694"/>
    </source>
</evidence>
<dbReference type="PROSITE" id="PS00092">
    <property type="entry name" value="N6_MTASE"/>
    <property type="match status" value="1"/>
</dbReference>
<accession>A0A6A5RUK0</accession>
<keyword evidence="8 10" id="KW-0694">RNA-binding</keyword>
<dbReference type="EMBL" id="ML978962">
    <property type="protein sequence ID" value="KAF1930668.1"/>
    <property type="molecule type" value="Genomic_DNA"/>
</dbReference>
<dbReference type="OrthoDB" id="296065at2759"/>
<evidence type="ECO:0000313" key="13">
    <source>
        <dbReference type="EMBL" id="KAF1930668.1"/>
    </source>
</evidence>
<name>A0A6A5RUK0_9PLEO</name>
<comment type="similarity">
    <text evidence="10">Belongs to the class I-like SAM-binding methyltransferase superfamily. TRM11 methyltransferase family.</text>
</comment>
<keyword evidence="3 10" id="KW-0820">tRNA-binding</keyword>
<keyword evidence="7 10" id="KW-0819">tRNA processing</keyword>
<evidence type="ECO:0000256" key="9">
    <source>
        <dbReference type="ARBA" id="ARBA00066937"/>
    </source>
</evidence>
<protein>
    <recommendedName>
        <fullName evidence="9">tRNA (guanine(10)-N(2))-methyltransferase</fullName>
        <ecNumber evidence="9">2.1.1.214</ecNumber>
    </recommendedName>
</protein>
<feature type="region of interest" description="Disordered" evidence="11">
    <location>
        <begin position="414"/>
        <end position="434"/>
    </location>
</feature>
<dbReference type="PROSITE" id="PS51627">
    <property type="entry name" value="SAM_MT_TRM11"/>
    <property type="match status" value="1"/>
</dbReference>
<dbReference type="InterPro" id="IPR002052">
    <property type="entry name" value="DNA_methylase_N6_adenine_CS"/>
</dbReference>
<dbReference type="PIRSF" id="PIRSF017259">
    <property type="entry name" value="tRNA_mtfrase_TRM11"/>
    <property type="match status" value="1"/>
</dbReference>
<organism evidence="13 14">
    <name type="scientific">Didymella exigua CBS 183.55</name>
    <dbReference type="NCBI Taxonomy" id="1150837"/>
    <lineage>
        <taxon>Eukaryota</taxon>
        <taxon>Fungi</taxon>
        <taxon>Dikarya</taxon>
        <taxon>Ascomycota</taxon>
        <taxon>Pezizomycotina</taxon>
        <taxon>Dothideomycetes</taxon>
        <taxon>Pleosporomycetidae</taxon>
        <taxon>Pleosporales</taxon>
        <taxon>Pleosporineae</taxon>
        <taxon>Didymellaceae</taxon>
        <taxon>Didymella</taxon>
    </lineage>
</organism>
<sequence>MPTYLVRLAQAHESFRTAELRALAELAGVELQMERYEDDSPYCIVTLPSDAAARTLAARAVLVQAIYALWGQGDTYDALRSDVRQSSSAEWAAYEHASFSFRIERYRGVQAAPEHIRAIIESFSFLGFKGRVQIKDAEARFRIFEEYALDARVPARLYLGRWIADSGRSARHAYDLKKRHYISTTSMDAELALVTANIALAAGGKLFYDPFMGAAGFPLACAHFGAVVTGSDIDGRSIRGLGGSARRGQTGPKNVAMNFDQYGTAAQYLGGFVADLTNSPLRVASQTPWLDGIVCDPPYGIREGLKVLGPRTPLLASQLSTHAAQSQAEGYVPPKRPYSFTALQHDILAFAAATLVPGGRLSMWVPTANDEDVELVIPSHPCLELHSVCTQPFNKWSRRLLTYRRRAAGEVDADALGREEREPGQEKAHETGTRASDLNDFRRKYFEGFREFEDMKKEFIRMKAADAAAAVAQDEVVESTSQQA</sequence>
<evidence type="ECO:0000256" key="5">
    <source>
        <dbReference type="ARBA" id="ARBA00022679"/>
    </source>
</evidence>
<dbReference type="GeneID" id="54353189"/>
<dbReference type="AlphaFoldDB" id="A0A6A5RUK0"/>
<dbReference type="InterPro" id="IPR016691">
    <property type="entry name" value="TRMT11"/>
</dbReference>
<evidence type="ECO:0000256" key="8">
    <source>
        <dbReference type="ARBA" id="ARBA00022884"/>
    </source>
</evidence>
<gene>
    <name evidence="13" type="ORF">M421DRAFT_57637</name>
</gene>
<dbReference type="Gene3D" id="3.40.50.150">
    <property type="entry name" value="Vaccinia Virus protein VP39"/>
    <property type="match status" value="1"/>
</dbReference>
<dbReference type="GO" id="GO:0000049">
    <property type="term" value="F:tRNA binding"/>
    <property type="evidence" value="ECO:0007669"/>
    <property type="project" value="UniProtKB-UniRule"/>
</dbReference>
<dbReference type="InterPro" id="IPR029063">
    <property type="entry name" value="SAM-dependent_MTases_sf"/>
</dbReference>
<dbReference type="GO" id="GO:0160102">
    <property type="term" value="F:tRNA (guanine(10)-N2)-methyltransferase activity"/>
    <property type="evidence" value="ECO:0007669"/>
    <property type="project" value="UniProtKB-EC"/>
</dbReference>
<keyword evidence="6 10" id="KW-0949">S-adenosyl-L-methionine</keyword>
<dbReference type="GO" id="GO:0032259">
    <property type="term" value="P:methylation"/>
    <property type="evidence" value="ECO:0007669"/>
    <property type="project" value="UniProtKB-UniRule"/>
</dbReference>
<evidence type="ECO:0000256" key="4">
    <source>
        <dbReference type="ARBA" id="ARBA00022603"/>
    </source>
</evidence>
<evidence type="ECO:0000256" key="3">
    <source>
        <dbReference type="ARBA" id="ARBA00022555"/>
    </source>
</evidence>